<feature type="region of interest" description="Disordered" evidence="1">
    <location>
        <begin position="70"/>
        <end position="107"/>
    </location>
</feature>
<name>A0A2C9KM45_BIOGL</name>
<proteinExistence type="predicted"/>
<dbReference type="EnsemblMetazoa" id="BGLB021235-RA">
    <property type="protein sequence ID" value="BGLB021235-PA"/>
    <property type="gene ID" value="BGLB021235"/>
</dbReference>
<evidence type="ECO:0000256" key="1">
    <source>
        <dbReference type="SAM" id="MobiDB-lite"/>
    </source>
</evidence>
<reference evidence="3" key="1">
    <citation type="submission" date="2020-05" db="UniProtKB">
        <authorList>
            <consortium name="EnsemblMetazoa"/>
        </authorList>
    </citation>
    <scope>IDENTIFICATION</scope>
    <source>
        <strain evidence="3">BB02</strain>
    </source>
</reference>
<keyword evidence="2" id="KW-0732">Signal</keyword>
<gene>
    <name evidence="3" type="primary">106060095</name>
</gene>
<evidence type="ECO:0000256" key="2">
    <source>
        <dbReference type="SAM" id="SignalP"/>
    </source>
</evidence>
<feature type="chain" id="PRO_5012428984" evidence="2">
    <location>
        <begin position="25"/>
        <end position="107"/>
    </location>
</feature>
<dbReference type="KEGG" id="bgt:106060095"/>
<dbReference type="AlphaFoldDB" id="A0A2C9KM45"/>
<sequence>MLSHYSLSLLLSTSLYCYRMSSDGKNVKKEQVTAIAIDLENDVRLKCAPDYNFIRVNLQMEGNKVGQRCSLRASRRAGTQGITRNGLTGHHEERPHRASRGTASQSF</sequence>
<organism evidence="3 4">
    <name type="scientific">Biomphalaria glabrata</name>
    <name type="common">Bloodfluke planorb</name>
    <name type="synonym">Freshwater snail</name>
    <dbReference type="NCBI Taxonomy" id="6526"/>
    <lineage>
        <taxon>Eukaryota</taxon>
        <taxon>Metazoa</taxon>
        <taxon>Spiralia</taxon>
        <taxon>Lophotrochozoa</taxon>
        <taxon>Mollusca</taxon>
        <taxon>Gastropoda</taxon>
        <taxon>Heterobranchia</taxon>
        <taxon>Euthyneura</taxon>
        <taxon>Panpulmonata</taxon>
        <taxon>Hygrophila</taxon>
        <taxon>Lymnaeoidea</taxon>
        <taxon>Planorbidae</taxon>
        <taxon>Biomphalaria</taxon>
    </lineage>
</organism>
<evidence type="ECO:0000313" key="3">
    <source>
        <dbReference type="EnsemblMetazoa" id="BGLB021235-PA"/>
    </source>
</evidence>
<protein>
    <submittedName>
        <fullName evidence="3">Uncharacterized protein</fullName>
    </submittedName>
</protein>
<dbReference type="Proteomes" id="UP000076420">
    <property type="component" value="Unassembled WGS sequence"/>
</dbReference>
<feature type="signal peptide" evidence="2">
    <location>
        <begin position="1"/>
        <end position="24"/>
    </location>
</feature>
<evidence type="ECO:0000313" key="4">
    <source>
        <dbReference type="Proteomes" id="UP000076420"/>
    </source>
</evidence>
<dbReference type="VEuPathDB" id="VectorBase:BGLB021235"/>
<accession>A0A2C9KM45</accession>